<keyword evidence="2" id="KW-0645">Protease</keyword>
<reference evidence="10" key="1">
    <citation type="submission" date="2022-01" db="UniProtKB">
        <authorList>
            <consortium name="EnsemblMetazoa"/>
        </authorList>
    </citation>
    <scope>IDENTIFICATION</scope>
</reference>
<keyword evidence="4" id="KW-0788">Thiol protease</keyword>
<dbReference type="PROSITE" id="PS00639">
    <property type="entry name" value="THIOL_PROTEASE_HIS"/>
    <property type="match status" value="1"/>
</dbReference>
<organism evidence="10 11">
    <name type="scientific">Cimex lectularius</name>
    <name type="common">Bed bug</name>
    <name type="synonym">Acanthia lectularia</name>
    <dbReference type="NCBI Taxonomy" id="79782"/>
    <lineage>
        <taxon>Eukaryota</taxon>
        <taxon>Metazoa</taxon>
        <taxon>Ecdysozoa</taxon>
        <taxon>Arthropoda</taxon>
        <taxon>Hexapoda</taxon>
        <taxon>Insecta</taxon>
        <taxon>Pterygota</taxon>
        <taxon>Neoptera</taxon>
        <taxon>Paraneoptera</taxon>
        <taxon>Hemiptera</taxon>
        <taxon>Heteroptera</taxon>
        <taxon>Panheteroptera</taxon>
        <taxon>Cimicomorpha</taxon>
        <taxon>Cimicidae</taxon>
        <taxon>Cimex</taxon>
    </lineage>
</organism>
<dbReference type="PRINTS" id="PR00705">
    <property type="entry name" value="PAPAIN"/>
</dbReference>
<comment type="similarity">
    <text evidence="1">Belongs to the peptidase C1 family.</text>
</comment>
<evidence type="ECO:0000256" key="6">
    <source>
        <dbReference type="ARBA" id="ARBA00023157"/>
    </source>
</evidence>
<name>A0A8I6RKT2_CIMLE</name>
<dbReference type="InterPro" id="IPR038765">
    <property type="entry name" value="Papain-like_cys_pep_sf"/>
</dbReference>
<accession>A0A8I6RKT2</accession>
<evidence type="ECO:0000259" key="8">
    <source>
        <dbReference type="SMART" id="SM00645"/>
    </source>
</evidence>
<dbReference type="InterPro" id="IPR025660">
    <property type="entry name" value="Pept_his_AS"/>
</dbReference>
<keyword evidence="7" id="KW-0732">Signal</keyword>
<dbReference type="GO" id="GO:0006508">
    <property type="term" value="P:proteolysis"/>
    <property type="evidence" value="ECO:0007669"/>
    <property type="project" value="UniProtKB-KW"/>
</dbReference>
<dbReference type="SMART" id="SM00848">
    <property type="entry name" value="Inhibitor_I29"/>
    <property type="match status" value="1"/>
</dbReference>
<evidence type="ECO:0000256" key="4">
    <source>
        <dbReference type="ARBA" id="ARBA00022807"/>
    </source>
</evidence>
<dbReference type="InterPro" id="IPR000169">
    <property type="entry name" value="Pept_cys_AS"/>
</dbReference>
<feature type="domain" description="Peptidase C1A papain C-terminal" evidence="8">
    <location>
        <begin position="116"/>
        <end position="332"/>
    </location>
</feature>
<evidence type="ECO:0000256" key="2">
    <source>
        <dbReference type="ARBA" id="ARBA00022670"/>
    </source>
</evidence>
<dbReference type="OMA" id="QAFHYII"/>
<dbReference type="InterPro" id="IPR000668">
    <property type="entry name" value="Peptidase_C1A_C"/>
</dbReference>
<evidence type="ECO:0000313" key="10">
    <source>
        <dbReference type="EnsemblMetazoa" id="XP_014246985.1"/>
    </source>
</evidence>
<evidence type="ECO:0008006" key="12">
    <source>
        <dbReference type="Google" id="ProtNLM"/>
    </source>
</evidence>
<dbReference type="GO" id="GO:0008234">
    <property type="term" value="F:cysteine-type peptidase activity"/>
    <property type="evidence" value="ECO:0007669"/>
    <property type="project" value="UniProtKB-KW"/>
</dbReference>
<dbReference type="SUPFAM" id="SSF54001">
    <property type="entry name" value="Cysteine proteinases"/>
    <property type="match status" value="1"/>
</dbReference>
<evidence type="ECO:0000256" key="3">
    <source>
        <dbReference type="ARBA" id="ARBA00022801"/>
    </source>
</evidence>
<gene>
    <name evidence="10" type="primary">106665228</name>
</gene>
<dbReference type="Proteomes" id="UP000494040">
    <property type="component" value="Unassembled WGS sequence"/>
</dbReference>
<dbReference type="CDD" id="cd02248">
    <property type="entry name" value="Peptidase_C1A"/>
    <property type="match status" value="1"/>
</dbReference>
<dbReference type="Pfam" id="PF00112">
    <property type="entry name" value="Peptidase_C1"/>
    <property type="match status" value="1"/>
</dbReference>
<dbReference type="InterPro" id="IPR013201">
    <property type="entry name" value="Prot_inhib_I29"/>
</dbReference>
<dbReference type="PROSITE" id="PS00139">
    <property type="entry name" value="THIOL_PROTEASE_CYS"/>
    <property type="match status" value="1"/>
</dbReference>
<dbReference type="PROSITE" id="PS00640">
    <property type="entry name" value="THIOL_PROTEASE_ASN"/>
    <property type="match status" value="1"/>
</dbReference>
<dbReference type="InterPro" id="IPR039417">
    <property type="entry name" value="Peptidase_C1A_papain-like"/>
</dbReference>
<feature type="signal peptide" evidence="7">
    <location>
        <begin position="1"/>
        <end position="15"/>
    </location>
</feature>
<dbReference type="Pfam" id="PF08246">
    <property type="entry name" value="Inhibitor_I29"/>
    <property type="match status" value="1"/>
</dbReference>
<keyword evidence="11" id="KW-1185">Reference proteome</keyword>
<evidence type="ECO:0000259" key="9">
    <source>
        <dbReference type="SMART" id="SM00848"/>
    </source>
</evidence>
<dbReference type="PANTHER" id="PTHR12411">
    <property type="entry name" value="CYSTEINE PROTEASE FAMILY C1-RELATED"/>
    <property type="match status" value="1"/>
</dbReference>
<dbReference type="EnsemblMetazoa" id="XM_014391499.2">
    <property type="protein sequence ID" value="XP_014246985.1"/>
    <property type="gene ID" value="LOC106665228"/>
</dbReference>
<feature type="domain" description="Cathepsin propeptide inhibitor" evidence="9">
    <location>
        <begin position="26"/>
        <end position="86"/>
    </location>
</feature>
<keyword evidence="6" id="KW-1015">Disulfide bond</keyword>
<evidence type="ECO:0000256" key="1">
    <source>
        <dbReference type="ARBA" id="ARBA00008455"/>
    </source>
</evidence>
<feature type="chain" id="PRO_5035166488" description="Cathepsin L-like cysteine protease" evidence="7">
    <location>
        <begin position="16"/>
        <end position="333"/>
    </location>
</feature>
<sequence length="333" mass="37062">MKFILLVGILAAAQAAKLFDPVADEWELFKLQHKKNYLSIEEEAFRKMVFIENKRYVIKHNLQYEKGIVSFKLGLNSRSDMLSHELAQSLNGLKFKSRNDVPTVGSYFITPANVELPTNVDWRKHGAVTPVKDQGDCGSCWAFSTTGALEGQHYRKTGKLVSLSEQNLIDCSKNVGNFGCDGGEMEYAFTYIRENGGIDTETSYPYEAQDDVCRYSPQYKGAVDTGYVKIPEGDEETLKAAIASVGPISIGIDANHNSLFNYKEGVYYEPECSTENLDHGVLLVGYGTTDDGEDYWLVKNSWGTSWGMDGYVMMARNRNNSCGIATSASYPLV</sequence>
<dbReference type="Gene3D" id="3.90.70.10">
    <property type="entry name" value="Cysteine proteinases"/>
    <property type="match status" value="1"/>
</dbReference>
<dbReference type="AlphaFoldDB" id="A0A8I6RKT2"/>
<dbReference type="OrthoDB" id="10253408at2759"/>
<dbReference type="SMART" id="SM00645">
    <property type="entry name" value="Pept_C1"/>
    <property type="match status" value="1"/>
</dbReference>
<protein>
    <recommendedName>
        <fullName evidence="12">Cathepsin L-like cysteine protease</fullName>
    </recommendedName>
</protein>
<dbReference type="KEGG" id="clec:106665228"/>
<dbReference type="InterPro" id="IPR025661">
    <property type="entry name" value="Pept_asp_AS"/>
</dbReference>
<keyword evidence="5" id="KW-0865">Zymogen</keyword>
<proteinExistence type="inferred from homology"/>
<dbReference type="FunFam" id="3.90.70.10:FF:000006">
    <property type="entry name" value="Cathepsin S"/>
    <property type="match status" value="1"/>
</dbReference>
<evidence type="ECO:0000256" key="7">
    <source>
        <dbReference type="SAM" id="SignalP"/>
    </source>
</evidence>
<dbReference type="InterPro" id="IPR013128">
    <property type="entry name" value="Peptidase_C1A"/>
</dbReference>
<evidence type="ECO:0000256" key="5">
    <source>
        <dbReference type="ARBA" id="ARBA00023145"/>
    </source>
</evidence>
<evidence type="ECO:0000313" key="11">
    <source>
        <dbReference type="Proteomes" id="UP000494040"/>
    </source>
</evidence>
<keyword evidence="3" id="KW-0378">Hydrolase</keyword>